<dbReference type="CDD" id="cd01026">
    <property type="entry name" value="TOPRIM_OLD"/>
    <property type="match status" value="1"/>
</dbReference>
<gene>
    <name evidence="2" type="ORF">RZO27_03910</name>
</gene>
<organism evidence="2 3">
    <name type="scientific">Lactococcus lactis</name>
    <dbReference type="NCBI Taxonomy" id="1358"/>
    <lineage>
        <taxon>Bacteria</taxon>
        <taxon>Bacillati</taxon>
        <taxon>Bacillota</taxon>
        <taxon>Bacilli</taxon>
        <taxon>Lactobacillales</taxon>
        <taxon>Streptococcaceae</taxon>
        <taxon>Lactococcus</taxon>
    </lineage>
</organism>
<dbReference type="RefSeq" id="WP_317070684.1">
    <property type="nucleotide sequence ID" value="NZ_JAWHVN010000024.1"/>
</dbReference>
<dbReference type="AlphaFoldDB" id="A0ABD5GPL5"/>
<reference evidence="2 3" key="1">
    <citation type="submission" date="2023-10" db="EMBL/GenBank/DDBJ databases">
        <title>Production of high quality cheese from raw caw milk (raw cheese).</title>
        <authorList>
            <person name="Samouris G."/>
        </authorList>
    </citation>
    <scope>NUCLEOTIDE SEQUENCE [LARGE SCALE GENOMIC DNA]</scope>
    <source>
        <strain evidence="2 3">MRS-5</strain>
    </source>
</reference>
<dbReference type="SUPFAM" id="SSF52540">
    <property type="entry name" value="P-loop containing nucleoside triphosphate hydrolases"/>
    <property type="match status" value="1"/>
</dbReference>
<dbReference type="PANTHER" id="PTHR43581:SF4">
    <property type="entry name" value="ATP_GTP PHOSPHATASE"/>
    <property type="match status" value="1"/>
</dbReference>
<comment type="caution">
    <text evidence="2">The sequence shown here is derived from an EMBL/GenBank/DDBJ whole genome shotgun (WGS) entry which is preliminary data.</text>
</comment>
<dbReference type="PANTHER" id="PTHR43581">
    <property type="entry name" value="ATP/GTP PHOSPHATASE"/>
    <property type="match status" value="1"/>
</dbReference>
<accession>A0ABD5GPL5</accession>
<dbReference type="InterPro" id="IPR027417">
    <property type="entry name" value="P-loop_NTPase"/>
</dbReference>
<name>A0ABD5GPL5_9LACT</name>
<dbReference type="InterPro" id="IPR022602">
    <property type="entry name" value="DUF2813"/>
</dbReference>
<evidence type="ECO:0000259" key="1">
    <source>
        <dbReference type="Pfam" id="PF20469"/>
    </source>
</evidence>
<evidence type="ECO:0000313" key="3">
    <source>
        <dbReference type="Proteomes" id="UP001186159"/>
    </source>
</evidence>
<dbReference type="Pfam" id="PF20469">
    <property type="entry name" value="OLD-like_TOPRIM"/>
    <property type="match status" value="1"/>
</dbReference>
<proteinExistence type="predicted"/>
<dbReference type="Gene3D" id="3.40.50.300">
    <property type="entry name" value="P-loop containing nucleotide triphosphate hydrolases"/>
    <property type="match status" value="1"/>
</dbReference>
<dbReference type="InterPro" id="IPR034139">
    <property type="entry name" value="TOPRIM_OLD"/>
</dbReference>
<dbReference type="EMBL" id="JAWHVN010000024">
    <property type="protein sequence ID" value="MDV2618277.1"/>
    <property type="molecule type" value="Genomic_DNA"/>
</dbReference>
<dbReference type="Pfam" id="PF11398">
    <property type="entry name" value="DUF2813"/>
    <property type="match status" value="1"/>
</dbReference>
<protein>
    <submittedName>
        <fullName evidence="2">AAA family ATPase</fullName>
    </submittedName>
</protein>
<feature type="domain" description="OLD protein-like TOPRIM" evidence="1">
    <location>
        <begin position="389"/>
        <end position="453"/>
    </location>
</feature>
<dbReference type="Proteomes" id="UP001186159">
    <property type="component" value="Unassembled WGS sequence"/>
</dbReference>
<evidence type="ECO:0000313" key="2">
    <source>
        <dbReference type="EMBL" id="MDV2618277.1"/>
    </source>
</evidence>
<dbReference type="InterPro" id="IPR051396">
    <property type="entry name" value="Bact_Antivir_Def_Nuclease"/>
</dbReference>
<sequence>MGIIIEEFRIRNFKCYESVDVKLKNSSLLIGANNVGKTSLLEALELCFTPYKRVSEELVFIKKDEVLDRNKKIILDVLVSPEKEEFDEMWHQFFGKFVVEGDLNDYVALRTIVKYNPSKGEYDLERVALNSWPSSEEVISYNNYNNNPVKREILESIPVFYLDAKRDIVTEMGDKFSYWGKLVKDINITDDSLQEMEKSLNEINDNIIGSSDVLKHLSSSLNKLSNVMNSNGNHVEINPVSRKIRDLDKGMEIRLNDRDSESFSITNQGMGTRSWATFLTLSAYIDWKIKEMDTEAKPFHPLLLLEEPEAHLHPQAQRKIYSQMSRLTGQKIISTHSSIIAAQVNLDEIIHIYKKGNSSNLNYLNLKGLTLPELRKIKEEVLKTRGDILFADTIILCEGETEDQVLPVFFKEYFGYEPFELGVNIVSVRGAGNYKPFMRIAHDLDIDLFILSDGEKRIIKDLKKHYCQVYGKRTDSEIQKNITFLPLECDFEEYLFDSGYQKEILEVIDLIKGKKAFIEEFIKKNNGQTGKSKPTEEKCDSCEQYIFKKEIKDYSGEIGFKQAVIECISNMKADYSSEIAEYILQREGPDRVPSLLQDLFFNIATEKTYSITKLFVKETEEKLNDKPE</sequence>